<dbReference type="Pfam" id="PF00102">
    <property type="entry name" value="Y_phosphatase"/>
    <property type="match status" value="1"/>
</dbReference>
<dbReference type="SMART" id="SM00194">
    <property type="entry name" value="PTPc"/>
    <property type="match status" value="1"/>
</dbReference>
<feature type="domain" description="Tyrosine specific protein phosphatases" evidence="3">
    <location>
        <begin position="180"/>
        <end position="271"/>
    </location>
</feature>
<feature type="domain" description="Tyrosine-protein phosphatase" evidence="2">
    <location>
        <begin position="68"/>
        <end position="280"/>
    </location>
</feature>
<evidence type="ECO:0000259" key="3">
    <source>
        <dbReference type="PROSITE" id="PS50056"/>
    </source>
</evidence>
<gene>
    <name evidence="4" type="ORF">Lspi_1139</name>
</gene>
<evidence type="ECO:0000313" key="5">
    <source>
        <dbReference type="Proteomes" id="UP000054877"/>
    </source>
</evidence>
<dbReference type="AlphaFoldDB" id="A0A0W0Z5B0"/>
<comment type="caution">
    <text evidence="4">The sequence shown here is derived from an EMBL/GenBank/DDBJ whole genome shotgun (WGS) entry which is preliminary data.</text>
</comment>
<dbReference type="PROSITE" id="PS00383">
    <property type="entry name" value="TYR_PHOSPHATASE_1"/>
    <property type="match status" value="1"/>
</dbReference>
<dbReference type="InterPro" id="IPR000387">
    <property type="entry name" value="Tyr_Pase_dom"/>
</dbReference>
<dbReference type="SMART" id="SM00404">
    <property type="entry name" value="PTPc_motif"/>
    <property type="match status" value="1"/>
</dbReference>
<dbReference type="GO" id="GO:0004725">
    <property type="term" value="F:protein tyrosine phosphatase activity"/>
    <property type="evidence" value="ECO:0007669"/>
    <property type="project" value="InterPro"/>
</dbReference>
<dbReference type="InterPro" id="IPR000242">
    <property type="entry name" value="PTP_cat"/>
</dbReference>
<organism evidence="4 5">
    <name type="scientific">Legionella spiritensis</name>
    <dbReference type="NCBI Taxonomy" id="452"/>
    <lineage>
        <taxon>Bacteria</taxon>
        <taxon>Pseudomonadati</taxon>
        <taxon>Pseudomonadota</taxon>
        <taxon>Gammaproteobacteria</taxon>
        <taxon>Legionellales</taxon>
        <taxon>Legionellaceae</taxon>
        <taxon>Legionella</taxon>
    </lineage>
</organism>
<keyword evidence="5" id="KW-1185">Reference proteome</keyword>
<dbReference type="SUPFAM" id="SSF52799">
    <property type="entry name" value="(Phosphotyrosine protein) phosphatases II"/>
    <property type="match status" value="1"/>
</dbReference>
<evidence type="ECO:0000256" key="1">
    <source>
        <dbReference type="SAM" id="MobiDB-lite"/>
    </source>
</evidence>
<dbReference type="PATRIC" id="fig|452.5.peg.1263"/>
<dbReference type="PROSITE" id="PS50055">
    <property type="entry name" value="TYR_PHOSPHATASE_PTP"/>
    <property type="match status" value="1"/>
</dbReference>
<dbReference type="PROSITE" id="PS50056">
    <property type="entry name" value="TYR_PHOSPHATASE_2"/>
    <property type="match status" value="1"/>
</dbReference>
<dbReference type="InterPro" id="IPR003595">
    <property type="entry name" value="Tyr_Pase_cat"/>
</dbReference>
<dbReference type="Gene3D" id="3.90.190.10">
    <property type="entry name" value="Protein tyrosine phosphatase superfamily"/>
    <property type="match status" value="1"/>
</dbReference>
<accession>A0A0W0Z5B0</accession>
<reference evidence="4 5" key="1">
    <citation type="submission" date="2015-11" db="EMBL/GenBank/DDBJ databases">
        <title>Genomic analysis of 38 Legionella species identifies large and diverse effector repertoires.</title>
        <authorList>
            <person name="Burstein D."/>
            <person name="Amaro F."/>
            <person name="Zusman T."/>
            <person name="Lifshitz Z."/>
            <person name="Cohen O."/>
            <person name="Gilbert J.A."/>
            <person name="Pupko T."/>
            <person name="Shuman H.A."/>
            <person name="Segal G."/>
        </authorList>
    </citation>
    <scope>NUCLEOTIDE SEQUENCE [LARGE SCALE GENOMIC DNA]</scope>
    <source>
        <strain evidence="4 5">Mt.St.Helens-9</strain>
    </source>
</reference>
<dbReference type="InterPro" id="IPR016130">
    <property type="entry name" value="Tyr_Pase_AS"/>
</dbReference>
<proteinExistence type="predicted"/>
<dbReference type="InterPro" id="IPR029021">
    <property type="entry name" value="Prot-tyrosine_phosphatase-like"/>
</dbReference>
<dbReference type="Proteomes" id="UP000054877">
    <property type="component" value="Unassembled WGS sequence"/>
</dbReference>
<dbReference type="RefSeq" id="WP_133141170.1">
    <property type="nucleotide sequence ID" value="NZ_CAAAII010000005.1"/>
</dbReference>
<feature type="region of interest" description="Disordered" evidence="1">
    <location>
        <begin position="1"/>
        <end position="21"/>
    </location>
</feature>
<evidence type="ECO:0000259" key="2">
    <source>
        <dbReference type="PROSITE" id="PS50055"/>
    </source>
</evidence>
<protein>
    <submittedName>
        <fullName evidence="4">Protein-tyrosine phosphatase</fullName>
    </submittedName>
</protein>
<dbReference type="OrthoDB" id="9814896at2"/>
<dbReference type="EMBL" id="LNYX01000013">
    <property type="protein sequence ID" value="KTD64332.1"/>
    <property type="molecule type" value="Genomic_DNA"/>
</dbReference>
<sequence length="306" mass="34497">MFFQQTPRETPPTSPDPLKSKREAKFVEQIISRAKKRFITGPKYRHQQPKTKDGAFLRSANHIPGTRFIAAAGPRGQTSLENFLTDILSHDPPVSSVVALGDRLSDSDKCAKGDDFLNYYNKDYRAGNYLVSARLCKGEFRTIPTDKSSTPLTFAQSKVTVGTGSESIQFTVTALELADRQYLDLNEDPDDKKKEILWNIFRIDHEQPVLVHCRHGHGRTGHLIFMMELLRHYDNIFAAGDPEIAADAILEILENIRTPRPGLVHSREQFTSAIRNVILLHQYGLEKGYIARAEEEDNTTGTVCTL</sequence>
<evidence type="ECO:0000313" key="4">
    <source>
        <dbReference type="EMBL" id="KTD64332.1"/>
    </source>
</evidence>
<name>A0A0W0Z5B0_LEGSP</name>